<dbReference type="InterPro" id="IPR048714">
    <property type="entry name" value="DpiA-like_HTH"/>
</dbReference>
<keyword evidence="7" id="KW-0010">Activator</keyword>
<evidence type="ECO:0000313" key="11">
    <source>
        <dbReference type="EMBL" id="MBS2968140.1"/>
    </source>
</evidence>
<comment type="subcellular location">
    <subcellularLocation>
        <location evidence="1">Cytoplasm</location>
    </subcellularLocation>
</comment>
<comment type="caution">
    <text evidence="11">The sequence shown here is derived from an EMBL/GenBank/DDBJ whole genome shotgun (WGS) entry which is preliminary data.</text>
</comment>
<keyword evidence="6" id="KW-0238">DNA-binding</keyword>
<keyword evidence="4" id="KW-0902">Two-component regulatory system</keyword>
<evidence type="ECO:0000256" key="5">
    <source>
        <dbReference type="ARBA" id="ARBA00023015"/>
    </source>
</evidence>
<evidence type="ECO:0000256" key="9">
    <source>
        <dbReference type="PROSITE-ProRule" id="PRU00169"/>
    </source>
</evidence>
<name>A0ABS5LBN7_9BACI</name>
<evidence type="ECO:0000259" key="10">
    <source>
        <dbReference type="PROSITE" id="PS50110"/>
    </source>
</evidence>
<dbReference type="SMART" id="SM00448">
    <property type="entry name" value="REC"/>
    <property type="match status" value="1"/>
</dbReference>
<feature type="modified residue" description="4-aspartylphosphate" evidence="9">
    <location>
        <position position="54"/>
    </location>
</feature>
<organism evidence="11 12">
    <name type="scientific">Metabacillus flavus</name>
    <dbReference type="NCBI Taxonomy" id="2823519"/>
    <lineage>
        <taxon>Bacteria</taxon>
        <taxon>Bacillati</taxon>
        <taxon>Bacillota</taxon>
        <taxon>Bacilli</taxon>
        <taxon>Bacillales</taxon>
        <taxon>Bacillaceae</taxon>
        <taxon>Metabacillus</taxon>
    </lineage>
</organism>
<evidence type="ECO:0000256" key="8">
    <source>
        <dbReference type="ARBA" id="ARBA00023163"/>
    </source>
</evidence>
<accession>A0ABS5LBN7</accession>
<dbReference type="InterPro" id="IPR001789">
    <property type="entry name" value="Sig_transdc_resp-reg_receiver"/>
</dbReference>
<feature type="domain" description="Response regulatory" evidence="10">
    <location>
        <begin position="3"/>
        <end position="119"/>
    </location>
</feature>
<sequence>MYKVAIAEDDFRVAQIHEQFLETMEGFELSGKSANGRETLALLEKEPAEVLLLDVYLPDTLGTDLLPQIRQKFPNTDVIMITAAADKQLIQKALSYGAVHFLIKPVTMEKFKEALLQFKTRREIMMKKEVDQSFLDSLFSTSAAKPKDLPSGVDSLTLQRVKNKLIEAGGGISAEELGKEMGASRTTARRYLEYLVSVKEAQTKIEYGTVGRPERQYFSV</sequence>
<dbReference type="Proteomes" id="UP000682403">
    <property type="component" value="Unassembled WGS sequence"/>
</dbReference>
<evidence type="ECO:0000313" key="12">
    <source>
        <dbReference type="Proteomes" id="UP000682403"/>
    </source>
</evidence>
<evidence type="ECO:0000256" key="6">
    <source>
        <dbReference type="ARBA" id="ARBA00023125"/>
    </source>
</evidence>
<reference evidence="11 12" key="1">
    <citation type="submission" date="2021-04" db="EMBL/GenBank/DDBJ databases">
        <title>Metabacillus sp. strain KIGAM252 whole genome sequence.</title>
        <authorList>
            <person name="Seo M.-J."/>
            <person name="Cho E.-S."/>
            <person name="Hwang C.Y."/>
            <person name="Yoon D.J."/>
        </authorList>
    </citation>
    <scope>NUCLEOTIDE SEQUENCE [LARGE SCALE GENOMIC DNA]</scope>
    <source>
        <strain evidence="11 12">KIGAM252</strain>
    </source>
</reference>
<dbReference type="Pfam" id="PF20714">
    <property type="entry name" value="HTH_64"/>
    <property type="match status" value="1"/>
</dbReference>
<dbReference type="InterPro" id="IPR024187">
    <property type="entry name" value="Sig_transdc_resp-reg_cit/mal"/>
</dbReference>
<dbReference type="Pfam" id="PF00072">
    <property type="entry name" value="Response_reg"/>
    <property type="match status" value="1"/>
</dbReference>
<keyword evidence="8" id="KW-0804">Transcription</keyword>
<dbReference type="PROSITE" id="PS50110">
    <property type="entry name" value="RESPONSE_REGULATORY"/>
    <property type="match status" value="1"/>
</dbReference>
<evidence type="ECO:0000256" key="2">
    <source>
        <dbReference type="ARBA" id="ARBA00022490"/>
    </source>
</evidence>
<dbReference type="InterPro" id="IPR051271">
    <property type="entry name" value="2C-system_Tx_regulators"/>
</dbReference>
<evidence type="ECO:0000256" key="4">
    <source>
        <dbReference type="ARBA" id="ARBA00023012"/>
    </source>
</evidence>
<gene>
    <name evidence="11" type="ORF">J9317_05145</name>
</gene>
<proteinExistence type="predicted"/>
<dbReference type="PANTHER" id="PTHR45526:SF6">
    <property type="entry name" value="TRANSCRIPTIONAL REGULATORY PROTEIN CITT"/>
    <property type="match status" value="1"/>
</dbReference>
<dbReference type="InterPro" id="IPR011006">
    <property type="entry name" value="CheY-like_superfamily"/>
</dbReference>
<keyword evidence="12" id="KW-1185">Reference proteome</keyword>
<dbReference type="EMBL" id="JAGVRK010000001">
    <property type="protein sequence ID" value="MBS2968140.1"/>
    <property type="molecule type" value="Genomic_DNA"/>
</dbReference>
<protein>
    <submittedName>
        <fullName evidence="11">Response regulator</fullName>
    </submittedName>
</protein>
<dbReference type="CDD" id="cd19925">
    <property type="entry name" value="REC_citrate_TCS"/>
    <property type="match status" value="1"/>
</dbReference>
<dbReference type="SUPFAM" id="SSF52172">
    <property type="entry name" value="CheY-like"/>
    <property type="match status" value="1"/>
</dbReference>
<dbReference type="PANTHER" id="PTHR45526">
    <property type="entry name" value="TRANSCRIPTIONAL REGULATORY PROTEIN DPIA"/>
    <property type="match status" value="1"/>
</dbReference>
<dbReference type="PIRSF" id="PIRSF006171">
    <property type="entry name" value="RR_citrat_malat"/>
    <property type="match status" value="1"/>
</dbReference>
<evidence type="ECO:0000256" key="7">
    <source>
        <dbReference type="ARBA" id="ARBA00023159"/>
    </source>
</evidence>
<keyword evidence="2" id="KW-0963">Cytoplasm</keyword>
<evidence type="ECO:0000256" key="3">
    <source>
        <dbReference type="ARBA" id="ARBA00022553"/>
    </source>
</evidence>
<evidence type="ECO:0000256" key="1">
    <source>
        <dbReference type="ARBA" id="ARBA00004496"/>
    </source>
</evidence>
<keyword evidence="3 9" id="KW-0597">Phosphoprotein</keyword>
<keyword evidence="5" id="KW-0805">Transcription regulation</keyword>
<dbReference type="RefSeq" id="WP_211556776.1">
    <property type="nucleotide sequence ID" value="NZ_JAGVRK010000001.1"/>
</dbReference>
<dbReference type="Gene3D" id="3.40.50.2300">
    <property type="match status" value="1"/>
</dbReference>